<dbReference type="AlphaFoldDB" id="A0A165BQA0"/>
<dbReference type="Pfam" id="PF08939">
    <property type="entry name" value="Bles03"/>
    <property type="match status" value="1"/>
</dbReference>
<comment type="similarity">
    <text evidence="1">Belongs to the UPF0696 family.</text>
</comment>
<feature type="region of interest" description="Disordered" evidence="2">
    <location>
        <begin position="279"/>
        <end position="394"/>
    </location>
</feature>
<dbReference type="InterPro" id="IPR015034">
    <property type="entry name" value="Bles03"/>
</dbReference>
<name>A0A165BQA0_9APHY</name>
<dbReference type="InParanoid" id="A0A165BQA0"/>
<organism evidence="3 4">
    <name type="scientific">Laetiporus sulphureus 93-53</name>
    <dbReference type="NCBI Taxonomy" id="1314785"/>
    <lineage>
        <taxon>Eukaryota</taxon>
        <taxon>Fungi</taxon>
        <taxon>Dikarya</taxon>
        <taxon>Basidiomycota</taxon>
        <taxon>Agaricomycotina</taxon>
        <taxon>Agaricomycetes</taxon>
        <taxon>Polyporales</taxon>
        <taxon>Laetiporus</taxon>
    </lineage>
</organism>
<dbReference type="Proteomes" id="UP000076871">
    <property type="component" value="Unassembled WGS sequence"/>
</dbReference>
<gene>
    <name evidence="3" type="ORF">LAESUDRAFT_477749</name>
</gene>
<evidence type="ECO:0000256" key="2">
    <source>
        <dbReference type="SAM" id="MobiDB-lite"/>
    </source>
</evidence>
<dbReference type="PANTHER" id="PTHR31977">
    <property type="entry name" value="UPF0696 PROTEIN C11ORF68"/>
    <property type="match status" value="1"/>
</dbReference>
<keyword evidence="4" id="KW-1185">Reference proteome</keyword>
<protein>
    <recommendedName>
        <fullName evidence="5">DUF1917-domain-containing protein</fullName>
    </recommendedName>
</protein>
<evidence type="ECO:0000313" key="3">
    <source>
        <dbReference type="EMBL" id="KZT01459.1"/>
    </source>
</evidence>
<evidence type="ECO:0008006" key="5">
    <source>
        <dbReference type="Google" id="ProtNLM"/>
    </source>
</evidence>
<dbReference type="GeneID" id="63819652"/>
<evidence type="ECO:0000313" key="4">
    <source>
        <dbReference type="Proteomes" id="UP000076871"/>
    </source>
</evidence>
<feature type="compositionally biased region" description="Low complexity" evidence="2">
    <location>
        <begin position="317"/>
        <end position="328"/>
    </location>
</feature>
<dbReference type="OrthoDB" id="10067381at2759"/>
<feature type="compositionally biased region" description="Basic and acidic residues" evidence="2">
    <location>
        <begin position="279"/>
        <end position="290"/>
    </location>
</feature>
<sequence>MSNGEDTIPLEYQYAWSPESSIPLEEFLTKYKPSMVQNDGTKPWLWVRRSKPAKEDYSADQAAAVEEATALLQEVTEKVDNIKNDDSIPVRANKKKGTKSKKELREAVQSEAAEKLKDIAVRHGYVHGKWLIFAPSDKVDLVWSTIAKSLVSGFLASTRADVAKVATSPQDETPNYSHVLCLYVPNVYDKQEVTEIMKILLRQHGMNLMGVKADLYTSIGLDSKHPSGIPSTVWKNTALLPDTEIKVFLLNNSHPANRSSTLKKLKDEFFAELKTGKSADKEKTAVEKAPTKQKPKLKKKAGEDNPFASDEEDPLKEQPAPAQPSSSKSEPRRKSVPQENEFVSDEDRNEKEDRGKKRKAKVTRSQTDSLKKASDDYDDNEEEERPQKKRLYTK</sequence>
<reference evidence="3 4" key="1">
    <citation type="journal article" date="2016" name="Mol. Biol. Evol.">
        <title>Comparative Genomics of Early-Diverging Mushroom-Forming Fungi Provides Insights into the Origins of Lignocellulose Decay Capabilities.</title>
        <authorList>
            <person name="Nagy L.G."/>
            <person name="Riley R."/>
            <person name="Tritt A."/>
            <person name="Adam C."/>
            <person name="Daum C."/>
            <person name="Floudas D."/>
            <person name="Sun H."/>
            <person name="Yadav J.S."/>
            <person name="Pangilinan J."/>
            <person name="Larsson K.H."/>
            <person name="Matsuura K."/>
            <person name="Barry K."/>
            <person name="Labutti K."/>
            <person name="Kuo R."/>
            <person name="Ohm R.A."/>
            <person name="Bhattacharya S.S."/>
            <person name="Shirouzu T."/>
            <person name="Yoshinaga Y."/>
            <person name="Martin F.M."/>
            <person name="Grigoriev I.V."/>
            <person name="Hibbett D.S."/>
        </authorList>
    </citation>
    <scope>NUCLEOTIDE SEQUENCE [LARGE SCALE GENOMIC DNA]</scope>
    <source>
        <strain evidence="3 4">93-53</strain>
    </source>
</reference>
<dbReference type="Gene3D" id="3.30.760.10">
    <property type="entry name" value="RNA Cap, Translation Initiation Factor Eif4e"/>
    <property type="match status" value="1"/>
</dbReference>
<dbReference type="STRING" id="1314785.A0A165BQA0"/>
<dbReference type="SUPFAM" id="SSF55418">
    <property type="entry name" value="eIF4e-like"/>
    <property type="match status" value="1"/>
</dbReference>
<dbReference type="PANTHER" id="PTHR31977:SF1">
    <property type="entry name" value="UPF0696 PROTEIN C11ORF68"/>
    <property type="match status" value="1"/>
</dbReference>
<dbReference type="EMBL" id="KV427664">
    <property type="protein sequence ID" value="KZT01459.1"/>
    <property type="molecule type" value="Genomic_DNA"/>
</dbReference>
<accession>A0A165BQA0</accession>
<proteinExistence type="inferred from homology"/>
<evidence type="ECO:0000256" key="1">
    <source>
        <dbReference type="ARBA" id="ARBA00010568"/>
    </source>
</evidence>
<dbReference type="InterPro" id="IPR023398">
    <property type="entry name" value="TIF_eIF4e-like"/>
</dbReference>
<dbReference type="RefSeq" id="XP_040759199.1">
    <property type="nucleotide sequence ID" value="XM_040902621.1"/>
</dbReference>
<feature type="compositionally biased region" description="Basic and acidic residues" evidence="2">
    <location>
        <begin position="345"/>
        <end position="355"/>
    </location>
</feature>